<gene>
    <name evidence="1" type="ORF">NIES2135_11780</name>
</gene>
<dbReference type="AlphaFoldDB" id="A0A1Z4JC96"/>
<proteinExistence type="predicted"/>
<evidence type="ECO:0000313" key="1">
    <source>
        <dbReference type="EMBL" id="BAY54361.1"/>
    </source>
</evidence>
<evidence type="ECO:0000313" key="2">
    <source>
        <dbReference type="Proteomes" id="UP000217895"/>
    </source>
</evidence>
<keyword evidence="2" id="KW-1185">Reference proteome</keyword>
<protein>
    <submittedName>
        <fullName evidence="1">Uncharacterized protein</fullName>
    </submittedName>
</protein>
<name>A0A1Z4JC96_LEPBY</name>
<organism evidence="1 2">
    <name type="scientific">Leptolyngbya boryana NIES-2135</name>
    <dbReference type="NCBI Taxonomy" id="1973484"/>
    <lineage>
        <taxon>Bacteria</taxon>
        <taxon>Bacillati</taxon>
        <taxon>Cyanobacteriota</taxon>
        <taxon>Cyanophyceae</taxon>
        <taxon>Leptolyngbyales</taxon>
        <taxon>Leptolyngbyaceae</taxon>
        <taxon>Leptolyngbya group</taxon>
        <taxon>Leptolyngbya</taxon>
    </lineage>
</organism>
<reference evidence="1 2" key="1">
    <citation type="submission" date="2017-06" db="EMBL/GenBank/DDBJ databases">
        <title>Genome sequencing of cyanobaciteial culture collection at National Institute for Environmental Studies (NIES).</title>
        <authorList>
            <person name="Hirose Y."/>
            <person name="Shimura Y."/>
            <person name="Fujisawa T."/>
            <person name="Nakamura Y."/>
            <person name="Kawachi M."/>
        </authorList>
    </citation>
    <scope>NUCLEOTIDE SEQUENCE [LARGE SCALE GENOMIC DNA]</scope>
    <source>
        <strain evidence="1 2">NIES-2135</strain>
    </source>
</reference>
<accession>A0A1Z4JC96</accession>
<sequence>MTQQHVFSTGLHYFIRISLMLGLGSQSVVAKPALEPSTTPFNPKMIQQGMCSSNIAGITDTNIQQTELTEPSLWWIRDQLAAQNKYGDRLVNGWLACPGIEEPNRVDVVVNAQLWSSLDFFDRYEFIQKFGTATTGYGYNLRVFDPQGSIVAAYTCNFNSEIAAKDADERLACASFDNLASTNFWSPTKPTLGF</sequence>
<dbReference type="Proteomes" id="UP000217895">
    <property type="component" value="Chromosome"/>
</dbReference>
<dbReference type="EMBL" id="AP018203">
    <property type="protein sequence ID" value="BAY54361.1"/>
    <property type="molecule type" value="Genomic_DNA"/>
</dbReference>